<keyword evidence="2" id="KW-0472">Membrane</keyword>
<reference evidence="3 4" key="1">
    <citation type="submission" date="2015-09" db="EMBL/GenBank/DDBJ databases">
        <title>Sorangium comparison.</title>
        <authorList>
            <person name="Zaburannyi N."/>
            <person name="Bunk B."/>
            <person name="Overmann J."/>
            <person name="Mueller R."/>
        </authorList>
    </citation>
    <scope>NUCLEOTIDE SEQUENCE [LARGE SCALE GENOMIC DNA]</scope>
    <source>
        <strain evidence="3 4">So ceGT47</strain>
    </source>
</reference>
<accession>A0A4P2Q986</accession>
<evidence type="ECO:0000256" key="1">
    <source>
        <dbReference type="SAM" id="MobiDB-lite"/>
    </source>
</evidence>
<evidence type="ECO:0000313" key="4">
    <source>
        <dbReference type="Proteomes" id="UP000295781"/>
    </source>
</evidence>
<feature type="region of interest" description="Disordered" evidence="1">
    <location>
        <begin position="88"/>
        <end position="108"/>
    </location>
</feature>
<dbReference type="Proteomes" id="UP000295781">
    <property type="component" value="Chromosome"/>
</dbReference>
<dbReference type="OrthoDB" id="5346950at2"/>
<dbReference type="InterPro" id="IPR005133">
    <property type="entry name" value="PhaG_MnhG_YufB"/>
</dbReference>
<gene>
    <name evidence="3" type="ORF">SOCEGT47_063190</name>
</gene>
<dbReference type="PANTHER" id="PTHR34703">
    <property type="entry name" value="ANTIPORTER SUBUNIT MNHG2-RELATED"/>
    <property type="match status" value="1"/>
</dbReference>
<dbReference type="RefSeq" id="WP_129352915.1">
    <property type="nucleotide sequence ID" value="NZ_CP012670.1"/>
</dbReference>
<dbReference type="PANTHER" id="PTHR34703:SF1">
    <property type="entry name" value="ANTIPORTER SUBUNIT MNHG2-RELATED"/>
    <property type="match status" value="1"/>
</dbReference>
<dbReference type="Pfam" id="PF03334">
    <property type="entry name" value="PhaG_MnhG_YufB"/>
    <property type="match status" value="1"/>
</dbReference>
<sequence>MWIDVLALAAVVLGVFFMLVASFGVLRLPDFMQRIHAPTKAATLGLIFLLLALSLHAREGTVVTKALIALLFIGVTAPVGAHILARAAKRQGGARPPEPPEPNRKHHE</sequence>
<name>A0A4P2Q986_SORCE</name>
<dbReference type="AlphaFoldDB" id="A0A4P2Q986"/>
<keyword evidence="2" id="KW-0812">Transmembrane</keyword>
<feature type="transmembrane region" description="Helical" evidence="2">
    <location>
        <begin position="63"/>
        <end position="85"/>
    </location>
</feature>
<keyword evidence="2" id="KW-1133">Transmembrane helix</keyword>
<proteinExistence type="predicted"/>
<feature type="transmembrane region" description="Helical" evidence="2">
    <location>
        <begin position="38"/>
        <end position="57"/>
    </location>
</feature>
<dbReference type="GO" id="GO:0015385">
    <property type="term" value="F:sodium:proton antiporter activity"/>
    <property type="evidence" value="ECO:0007669"/>
    <property type="project" value="TreeGrafter"/>
</dbReference>
<organism evidence="3 4">
    <name type="scientific">Sorangium cellulosum</name>
    <name type="common">Polyangium cellulosum</name>
    <dbReference type="NCBI Taxonomy" id="56"/>
    <lineage>
        <taxon>Bacteria</taxon>
        <taxon>Pseudomonadati</taxon>
        <taxon>Myxococcota</taxon>
        <taxon>Polyangia</taxon>
        <taxon>Polyangiales</taxon>
        <taxon>Polyangiaceae</taxon>
        <taxon>Sorangium</taxon>
    </lineage>
</organism>
<feature type="transmembrane region" description="Helical" evidence="2">
    <location>
        <begin position="6"/>
        <end position="26"/>
    </location>
</feature>
<dbReference type="EMBL" id="CP012670">
    <property type="protein sequence ID" value="AUX25768.1"/>
    <property type="molecule type" value="Genomic_DNA"/>
</dbReference>
<evidence type="ECO:0000313" key="3">
    <source>
        <dbReference type="EMBL" id="AUX25768.1"/>
    </source>
</evidence>
<protein>
    <submittedName>
        <fullName evidence="3">Cation:proton antiporter</fullName>
    </submittedName>
</protein>
<dbReference type="NCBIfam" id="TIGR01300">
    <property type="entry name" value="CPA3_mnhG_phaG"/>
    <property type="match status" value="1"/>
</dbReference>
<evidence type="ECO:0000256" key="2">
    <source>
        <dbReference type="SAM" id="Phobius"/>
    </source>
</evidence>